<keyword evidence="1" id="KW-1133">Transmembrane helix</keyword>
<dbReference type="RefSeq" id="WP_274689881.1">
    <property type="nucleotide sequence ID" value="NZ_JAPMOU010000021.1"/>
</dbReference>
<feature type="transmembrane region" description="Helical" evidence="1">
    <location>
        <begin position="172"/>
        <end position="190"/>
    </location>
</feature>
<comment type="caution">
    <text evidence="2">The sequence shown here is derived from an EMBL/GenBank/DDBJ whole genome shotgun (WGS) entry which is preliminary data.</text>
</comment>
<feature type="transmembrane region" description="Helical" evidence="1">
    <location>
        <begin position="130"/>
        <end position="152"/>
    </location>
</feature>
<keyword evidence="1" id="KW-0812">Transmembrane</keyword>
<accession>A0ABT5UEM9</accession>
<dbReference type="EMBL" id="JAPMOU010000021">
    <property type="protein sequence ID" value="MDE1463544.1"/>
    <property type="molecule type" value="Genomic_DNA"/>
</dbReference>
<gene>
    <name evidence="2" type="ORF">ORQ98_16435</name>
</gene>
<organism evidence="2 3">
    <name type="scientific">Spartinivicinus poritis</name>
    <dbReference type="NCBI Taxonomy" id="2994640"/>
    <lineage>
        <taxon>Bacteria</taxon>
        <taxon>Pseudomonadati</taxon>
        <taxon>Pseudomonadota</taxon>
        <taxon>Gammaproteobacteria</taxon>
        <taxon>Oceanospirillales</taxon>
        <taxon>Zooshikellaceae</taxon>
        <taxon>Spartinivicinus</taxon>
    </lineage>
</organism>
<proteinExistence type="predicted"/>
<evidence type="ECO:0000313" key="3">
    <source>
        <dbReference type="Proteomes" id="UP001528823"/>
    </source>
</evidence>
<name>A0ABT5UEM9_9GAMM</name>
<keyword evidence="3" id="KW-1185">Reference proteome</keyword>
<feature type="transmembrane region" description="Helical" evidence="1">
    <location>
        <begin position="40"/>
        <end position="59"/>
    </location>
</feature>
<sequence>MLSITEKIVLSLVLILVLVGMGLSHYDELLFRHSYVIEDGIIEWLTVFGLLLCAGICIYRMTTLWRQKSALFLFTLSMLMCAFIFGAGEEISWGQRIFNVESNAFFKQYNTQGETNIHNLRVNGVKINKIIFAKGIALIFIIYLAVLTPLYIKNVEVRSFLDKFAFPLPQNYQIIAYIVVLLIVEGLISSSKRGEMTEFAVSFIVFLNLMYPRNKEAFTPSQFAIDENTT</sequence>
<evidence type="ECO:0000256" key="1">
    <source>
        <dbReference type="SAM" id="Phobius"/>
    </source>
</evidence>
<protein>
    <submittedName>
        <fullName evidence="2">Uncharacterized protein</fullName>
    </submittedName>
</protein>
<dbReference type="Proteomes" id="UP001528823">
    <property type="component" value="Unassembled WGS sequence"/>
</dbReference>
<keyword evidence="1" id="KW-0472">Membrane</keyword>
<reference evidence="2 3" key="1">
    <citation type="submission" date="2022-11" db="EMBL/GenBank/DDBJ databases">
        <title>Spartinivicinus poritis sp. nov., isolated from scleractinian coral Porites lutea.</title>
        <authorList>
            <person name="Zhang G."/>
            <person name="Cai L."/>
            <person name="Wei Q."/>
        </authorList>
    </citation>
    <scope>NUCLEOTIDE SEQUENCE [LARGE SCALE GENOMIC DNA]</scope>
    <source>
        <strain evidence="2 3">A2-2</strain>
    </source>
</reference>
<evidence type="ECO:0000313" key="2">
    <source>
        <dbReference type="EMBL" id="MDE1463544.1"/>
    </source>
</evidence>